<dbReference type="Gene3D" id="3.40.50.1240">
    <property type="entry name" value="Phosphoglycerate mutase-like"/>
    <property type="match status" value="1"/>
</dbReference>
<organism evidence="3 4">
    <name type="scientific">Exidia glandulosa HHB12029</name>
    <dbReference type="NCBI Taxonomy" id="1314781"/>
    <lineage>
        <taxon>Eukaryota</taxon>
        <taxon>Fungi</taxon>
        <taxon>Dikarya</taxon>
        <taxon>Basidiomycota</taxon>
        <taxon>Agaricomycotina</taxon>
        <taxon>Agaricomycetes</taxon>
        <taxon>Auriculariales</taxon>
        <taxon>Exidiaceae</taxon>
        <taxon>Exidia</taxon>
    </lineage>
</organism>
<dbReference type="GO" id="GO:0016791">
    <property type="term" value="F:phosphatase activity"/>
    <property type="evidence" value="ECO:0007669"/>
    <property type="project" value="TreeGrafter"/>
</dbReference>
<dbReference type="InterPro" id="IPR050275">
    <property type="entry name" value="PGM_Phosphatase"/>
</dbReference>
<gene>
    <name evidence="3" type="ORF">EXIGLDRAFT_737553</name>
</gene>
<evidence type="ECO:0000313" key="4">
    <source>
        <dbReference type="Proteomes" id="UP000077266"/>
    </source>
</evidence>
<keyword evidence="2" id="KW-0413">Isomerase</keyword>
<proteinExistence type="predicted"/>
<dbReference type="AlphaFoldDB" id="A0A166APK6"/>
<dbReference type="Pfam" id="PF00300">
    <property type="entry name" value="His_Phos_1"/>
    <property type="match status" value="1"/>
</dbReference>
<dbReference type="PROSITE" id="PS00175">
    <property type="entry name" value="PG_MUTASE"/>
    <property type="match status" value="1"/>
</dbReference>
<dbReference type="InterPro" id="IPR001345">
    <property type="entry name" value="PG/BPGM_mutase_AS"/>
</dbReference>
<protein>
    <submittedName>
        <fullName evidence="3">Phosphoglycerate mutase-like protein</fullName>
    </submittedName>
</protein>
<dbReference type="CDD" id="cd07067">
    <property type="entry name" value="HP_PGM_like"/>
    <property type="match status" value="1"/>
</dbReference>
<dbReference type="SMART" id="SM00855">
    <property type="entry name" value="PGAM"/>
    <property type="match status" value="1"/>
</dbReference>
<evidence type="ECO:0000313" key="3">
    <source>
        <dbReference type="EMBL" id="KZV93969.1"/>
    </source>
</evidence>
<dbReference type="PANTHER" id="PTHR48100">
    <property type="entry name" value="BROAD-SPECIFICITY PHOSPHATASE YOR283W-RELATED"/>
    <property type="match status" value="1"/>
</dbReference>
<dbReference type="InterPro" id="IPR013078">
    <property type="entry name" value="His_Pase_superF_clade-1"/>
</dbReference>
<sequence>QIPAQFGLLKDSWPDVHALNASAPPGTSFKLLFVGRHGEGFHNAASKKFGKENWEAHWAFLTGDEELTWGPDPELNDIGIGQAEVARQAWLKYTPPDPELILCSPLRRALHTCSITFPGRQARVLEDVREHVTGWTCDYRLPLSTIRAEYPQHDFSRIQSEEDPYVGTKEDHEQVVSRVRRALDNIFAHEDAQVISITAHGDWMKACSDVLGRKKYRIPTGGTVAFLVQATKVVGST</sequence>
<dbReference type="PANTHER" id="PTHR48100:SF1">
    <property type="entry name" value="HISTIDINE PHOSPHATASE FAMILY PROTEIN-RELATED"/>
    <property type="match status" value="1"/>
</dbReference>
<reference evidence="3 4" key="1">
    <citation type="journal article" date="2016" name="Mol. Biol. Evol.">
        <title>Comparative Genomics of Early-Diverging Mushroom-Forming Fungi Provides Insights into the Origins of Lignocellulose Decay Capabilities.</title>
        <authorList>
            <person name="Nagy L.G."/>
            <person name="Riley R."/>
            <person name="Tritt A."/>
            <person name="Adam C."/>
            <person name="Daum C."/>
            <person name="Floudas D."/>
            <person name="Sun H."/>
            <person name="Yadav J.S."/>
            <person name="Pangilinan J."/>
            <person name="Larsson K.H."/>
            <person name="Matsuura K."/>
            <person name="Barry K."/>
            <person name="Labutti K."/>
            <person name="Kuo R."/>
            <person name="Ohm R.A."/>
            <person name="Bhattacharya S.S."/>
            <person name="Shirouzu T."/>
            <person name="Yoshinaga Y."/>
            <person name="Martin F.M."/>
            <person name="Grigoriev I.V."/>
            <person name="Hibbett D.S."/>
        </authorList>
    </citation>
    <scope>NUCLEOTIDE SEQUENCE [LARGE SCALE GENOMIC DNA]</scope>
    <source>
        <strain evidence="3 4">HHB12029</strain>
    </source>
</reference>
<dbReference type="GO" id="GO:0005737">
    <property type="term" value="C:cytoplasm"/>
    <property type="evidence" value="ECO:0007669"/>
    <property type="project" value="TreeGrafter"/>
</dbReference>
<dbReference type="OrthoDB" id="496981at2759"/>
<evidence type="ECO:0000256" key="2">
    <source>
        <dbReference type="ARBA" id="ARBA00023235"/>
    </source>
</evidence>
<accession>A0A166APK6</accession>
<keyword evidence="4" id="KW-1185">Reference proteome</keyword>
<feature type="non-terminal residue" evidence="3">
    <location>
        <position position="1"/>
    </location>
</feature>
<name>A0A166APK6_EXIGL</name>
<dbReference type="SUPFAM" id="SSF53254">
    <property type="entry name" value="Phosphoglycerate mutase-like"/>
    <property type="match status" value="1"/>
</dbReference>
<dbReference type="FunCoup" id="A0A166APK6">
    <property type="interactions" value="371"/>
</dbReference>
<dbReference type="InParanoid" id="A0A166APK6"/>
<dbReference type="InterPro" id="IPR029033">
    <property type="entry name" value="His_PPase_superfam"/>
</dbReference>
<evidence type="ECO:0000256" key="1">
    <source>
        <dbReference type="ARBA" id="ARBA00023152"/>
    </source>
</evidence>
<dbReference type="Proteomes" id="UP000077266">
    <property type="component" value="Unassembled WGS sequence"/>
</dbReference>
<keyword evidence="1" id="KW-0324">Glycolysis</keyword>
<dbReference type="EMBL" id="KV425980">
    <property type="protein sequence ID" value="KZV93969.1"/>
    <property type="molecule type" value="Genomic_DNA"/>
</dbReference>